<keyword evidence="2" id="KW-1133">Transmembrane helix</keyword>
<keyword evidence="4" id="KW-1185">Reference proteome</keyword>
<feature type="compositionally biased region" description="Pro residues" evidence="1">
    <location>
        <begin position="190"/>
        <end position="208"/>
    </location>
</feature>
<sequence length="224" mass="24794">MGHIHYRVRGARHGRSYRTSAAARRPAPLPVERQAEPRTRATRPRREGLGVVSQQTTSAWRALLAPDGTPPAQPLQIAYVRRAVWQQTGQTPSLRRLTIGQAERILRAVGADPRPLWRAGRSAPPVNLAAFGARWLVLVLVCLAFLDIGRVAGVPFVLVVVGSSWLAFLRRQRRQGFEDRHYRPAARPDASPPRPAPPADPSQPPPGSPYNVDTYLRRLSEDGP</sequence>
<evidence type="ECO:0008006" key="5">
    <source>
        <dbReference type="Google" id="ProtNLM"/>
    </source>
</evidence>
<keyword evidence="2" id="KW-0812">Transmembrane</keyword>
<keyword evidence="2" id="KW-0472">Membrane</keyword>
<feature type="region of interest" description="Disordered" evidence="1">
    <location>
        <begin position="179"/>
        <end position="224"/>
    </location>
</feature>
<dbReference type="RefSeq" id="WP_344300617.1">
    <property type="nucleotide sequence ID" value="NZ_BAAAQW010000010.1"/>
</dbReference>
<feature type="compositionally biased region" description="Basic and acidic residues" evidence="1">
    <location>
        <begin position="215"/>
        <end position="224"/>
    </location>
</feature>
<name>A0ABN3BZW1_9MICC</name>
<dbReference type="EMBL" id="BAAAQW010000010">
    <property type="protein sequence ID" value="GAA2202340.1"/>
    <property type="molecule type" value="Genomic_DNA"/>
</dbReference>
<evidence type="ECO:0000256" key="2">
    <source>
        <dbReference type="SAM" id="Phobius"/>
    </source>
</evidence>
<reference evidence="3 4" key="1">
    <citation type="journal article" date="2019" name="Int. J. Syst. Evol. Microbiol.">
        <title>The Global Catalogue of Microorganisms (GCM) 10K type strain sequencing project: providing services to taxonomists for standard genome sequencing and annotation.</title>
        <authorList>
            <consortium name="The Broad Institute Genomics Platform"/>
            <consortium name="The Broad Institute Genome Sequencing Center for Infectious Disease"/>
            <person name="Wu L."/>
            <person name="Ma J."/>
        </authorList>
    </citation>
    <scope>NUCLEOTIDE SEQUENCE [LARGE SCALE GENOMIC DNA]</scope>
    <source>
        <strain evidence="3 4">JCM 16034</strain>
    </source>
</reference>
<feature type="compositionally biased region" description="Basic and acidic residues" evidence="1">
    <location>
        <begin position="33"/>
        <end position="48"/>
    </location>
</feature>
<evidence type="ECO:0000313" key="4">
    <source>
        <dbReference type="Proteomes" id="UP001500432"/>
    </source>
</evidence>
<protein>
    <recommendedName>
        <fullName evidence="5">DUF3040 domain-containing protein</fullName>
    </recommendedName>
</protein>
<feature type="region of interest" description="Disordered" evidence="1">
    <location>
        <begin position="9"/>
        <end position="51"/>
    </location>
</feature>
<accession>A0ABN3BZW1</accession>
<gene>
    <name evidence="3" type="ORF">GCM10009849_30370</name>
</gene>
<proteinExistence type="predicted"/>
<feature type="transmembrane region" description="Helical" evidence="2">
    <location>
        <begin position="126"/>
        <end position="146"/>
    </location>
</feature>
<evidence type="ECO:0000256" key="1">
    <source>
        <dbReference type="SAM" id="MobiDB-lite"/>
    </source>
</evidence>
<comment type="caution">
    <text evidence="3">The sequence shown here is derived from an EMBL/GenBank/DDBJ whole genome shotgun (WGS) entry which is preliminary data.</text>
</comment>
<evidence type="ECO:0000313" key="3">
    <source>
        <dbReference type="EMBL" id="GAA2202340.1"/>
    </source>
</evidence>
<organism evidence="3 4">
    <name type="scientific">Sinomonas flava</name>
    <dbReference type="NCBI Taxonomy" id="496857"/>
    <lineage>
        <taxon>Bacteria</taxon>
        <taxon>Bacillati</taxon>
        <taxon>Actinomycetota</taxon>
        <taxon>Actinomycetes</taxon>
        <taxon>Micrococcales</taxon>
        <taxon>Micrococcaceae</taxon>
        <taxon>Sinomonas</taxon>
    </lineage>
</organism>
<dbReference type="Proteomes" id="UP001500432">
    <property type="component" value="Unassembled WGS sequence"/>
</dbReference>
<feature type="transmembrane region" description="Helical" evidence="2">
    <location>
        <begin position="152"/>
        <end position="169"/>
    </location>
</feature>